<dbReference type="PROSITE" id="PS51257">
    <property type="entry name" value="PROKAR_LIPOPROTEIN"/>
    <property type="match status" value="1"/>
</dbReference>
<name>A0A7R9FGR2_9NEOP</name>
<dbReference type="AlphaFoldDB" id="A0A7R9FGR2"/>
<protein>
    <submittedName>
        <fullName evidence="2">Uncharacterized protein</fullName>
    </submittedName>
</protein>
<accession>A0A7R9FGR2</accession>
<proteinExistence type="predicted"/>
<keyword evidence="1" id="KW-0732">Signal</keyword>
<gene>
    <name evidence="2" type="ORF">TTEB3V08_LOCUS1488</name>
</gene>
<evidence type="ECO:0000313" key="2">
    <source>
        <dbReference type="EMBL" id="CAD7453343.1"/>
    </source>
</evidence>
<feature type="signal peptide" evidence="1">
    <location>
        <begin position="1"/>
        <end position="21"/>
    </location>
</feature>
<reference evidence="2" key="1">
    <citation type="submission" date="2020-11" db="EMBL/GenBank/DDBJ databases">
        <authorList>
            <person name="Tran Van P."/>
        </authorList>
    </citation>
    <scope>NUCLEOTIDE SEQUENCE</scope>
</reference>
<organism evidence="2">
    <name type="scientific">Timema tahoe</name>
    <dbReference type="NCBI Taxonomy" id="61484"/>
    <lineage>
        <taxon>Eukaryota</taxon>
        <taxon>Metazoa</taxon>
        <taxon>Ecdysozoa</taxon>
        <taxon>Arthropoda</taxon>
        <taxon>Hexapoda</taxon>
        <taxon>Insecta</taxon>
        <taxon>Pterygota</taxon>
        <taxon>Neoptera</taxon>
        <taxon>Polyneoptera</taxon>
        <taxon>Phasmatodea</taxon>
        <taxon>Timematodea</taxon>
        <taxon>Timematoidea</taxon>
        <taxon>Timematidae</taxon>
        <taxon>Timema</taxon>
    </lineage>
</organism>
<evidence type="ECO:0000256" key="1">
    <source>
        <dbReference type="SAM" id="SignalP"/>
    </source>
</evidence>
<feature type="chain" id="PRO_5031511393" evidence="1">
    <location>
        <begin position="22"/>
        <end position="218"/>
    </location>
</feature>
<dbReference type="EMBL" id="OE000313">
    <property type="protein sequence ID" value="CAD7453343.1"/>
    <property type="molecule type" value="Genomic_DNA"/>
</dbReference>
<sequence>MAFVDIKLLVAVLLVVSACVAQTTRNSNQDFPNYIVQLILSKKRPIGIRPLQVYLQKPHTTSPPSFHTISDLRKPVNTKLDLFVTSKPVNTKLDTFVTNKPVNTKLDLFVTSKPVNTKLDFITSKPVNTKLDLFVTSKPVNTKLDFVTSKPVNTKLDFVTSKPVNTKLDFVTSKPVNTKLDFVTSQPVNTRPKPYLKVPPMRIKEMVISHYFKQIIVG</sequence>